<dbReference type="AlphaFoldDB" id="A0A9W7A4L6"/>
<evidence type="ECO:0000256" key="2">
    <source>
        <dbReference type="SAM" id="SignalP"/>
    </source>
</evidence>
<dbReference type="SUPFAM" id="SSF55961">
    <property type="entry name" value="Bet v1-like"/>
    <property type="match status" value="1"/>
</dbReference>
<dbReference type="PANTHER" id="PTHR19308:SF14">
    <property type="entry name" value="START DOMAIN-CONTAINING PROTEIN"/>
    <property type="match status" value="1"/>
</dbReference>
<dbReference type="GO" id="GO:0005737">
    <property type="term" value="C:cytoplasm"/>
    <property type="evidence" value="ECO:0007669"/>
    <property type="project" value="UniProtKB-ARBA"/>
</dbReference>
<comment type="caution">
    <text evidence="4">The sequence shown here is derived from an EMBL/GenBank/DDBJ whole genome shotgun (WGS) entry which is preliminary data.</text>
</comment>
<evidence type="ECO:0000259" key="3">
    <source>
        <dbReference type="PROSITE" id="PS50848"/>
    </source>
</evidence>
<sequence length="401" mass="44711">MKQLNILFVLISFSTGEARRRGYNPNPQPWSPTLIRSVLDTPYSPAPHVPQHNDKEIGDLVARTKSPPRPPPKVPKPDTDDTRSNPSESDLPGSEEDVDMRPFLPHMYTDDFPKIVDIGRAAKSSVRVLTRRAKNRVITVSNAVVSGGEMLVSRRGRRGSSPSPHTTNSLLTEDQVNSLLAQSAALYKYVSTSCFSRDEIWEKVNDKDGVTVWRTYFDIKRGEGMSQTPIIKAKTIMDKPPSEVFDLFCDDDRVAEYNDNCQELEDLVQIRTTETSQTKLNWCATGRFGPFKARDFLTLVHNQRHGDAQGYSSVACNVKLDNVCPEKDGYVRSTIELSASFMRPVPGQPNKTEFIQITQIGELGGVADSTVAKKLSEKLVLNAPVDFLSRFNNAVKKAPIV</sequence>
<name>A0A9W7A4L6_9STRA</name>
<feature type="chain" id="PRO_5040821921" description="START domain-containing protein" evidence="2">
    <location>
        <begin position="19"/>
        <end position="401"/>
    </location>
</feature>
<feature type="domain" description="START" evidence="3">
    <location>
        <begin position="196"/>
        <end position="400"/>
    </location>
</feature>
<feature type="signal peptide" evidence="2">
    <location>
        <begin position="1"/>
        <end position="18"/>
    </location>
</feature>
<evidence type="ECO:0000313" key="4">
    <source>
        <dbReference type="EMBL" id="GMH65781.1"/>
    </source>
</evidence>
<organism evidence="4 5">
    <name type="scientific">Triparma strigata</name>
    <dbReference type="NCBI Taxonomy" id="1606541"/>
    <lineage>
        <taxon>Eukaryota</taxon>
        <taxon>Sar</taxon>
        <taxon>Stramenopiles</taxon>
        <taxon>Ochrophyta</taxon>
        <taxon>Bolidophyceae</taxon>
        <taxon>Parmales</taxon>
        <taxon>Triparmaceae</taxon>
        <taxon>Triparma</taxon>
    </lineage>
</organism>
<dbReference type="PROSITE" id="PS50848">
    <property type="entry name" value="START"/>
    <property type="match status" value="1"/>
</dbReference>
<dbReference type="InterPro" id="IPR051213">
    <property type="entry name" value="START_lipid_transfer"/>
</dbReference>
<dbReference type="CDD" id="cd00177">
    <property type="entry name" value="START"/>
    <property type="match status" value="1"/>
</dbReference>
<evidence type="ECO:0000313" key="5">
    <source>
        <dbReference type="Proteomes" id="UP001165085"/>
    </source>
</evidence>
<dbReference type="InterPro" id="IPR023393">
    <property type="entry name" value="START-like_dom_sf"/>
</dbReference>
<gene>
    <name evidence="4" type="ORF">TrST_g208</name>
</gene>
<dbReference type="Gene3D" id="3.30.530.20">
    <property type="match status" value="1"/>
</dbReference>
<dbReference type="EMBL" id="BRXY01000103">
    <property type="protein sequence ID" value="GMH65781.1"/>
    <property type="molecule type" value="Genomic_DNA"/>
</dbReference>
<accession>A0A9W7A4L6</accession>
<reference evidence="5" key="1">
    <citation type="journal article" date="2023" name="Commun. Biol.">
        <title>Genome analysis of Parmales, the sister group of diatoms, reveals the evolutionary specialization of diatoms from phago-mixotrophs to photoautotrophs.</title>
        <authorList>
            <person name="Ban H."/>
            <person name="Sato S."/>
            <person name="Yoshikawa S."/>
            <person name="Yamada K."/>
            <person name="Nakamura Y."/>
            <person name="Ichinomiya M."/>
            <person name="Sato N."/>
            <person name="Blanc-Mathieu R."/>
            <person name="Endo H."/>
            <person name="Kuwata A."/>
            <person name="Ogata H."/>
        </authorList>
    </citation>
    <scope>NUCLEOTIDE SEQUENCE [LARGE SCALE GENOMIC DNA]</scope>
    <source>
        <strain evidence="5">NIES 3701</strain>
    </source>
</reference>
<protein>
    <recommendedName>
        <fullName evidence="3">START domain-containing protein</fullName>
    </recommendedName>
</protein>
<keyword evidence="2" id="KW-0732">Signal</keyword>
<proteinExistence type="predicted"/>
<dbReference type="Proteomes" id="UP001165085">
    <property type="component" value="Unassembled WGS sequence"/>
</dbReference>
<dbReference type="OrthoDB" id="193660at2759"/>
<dbReference type="Pfam" id="PF01852">
    <property type="entry name" value="START"/>
    <property type="match status" value="1"/>
</dbReference>
<dbReference type="InterPro" id="IPR002913">
    <property type="entry name" value="START_lipid-bd_dom"/>
</dbReference>
<dbReference type="GO" id="GO:0008289">
    <property type="term" value="F:lipid binding"/>
    <property type="evidence" value="ECO:0007669"/>
    <property type="project" value="InterPro"/>
</dbReference>
<keyword evidence="5" id="KW-1185">Reference proteome</keyword>
<dbReference type="PANTHER" id="PTHR19308">
    <property type="entry name" value="PHOSPHATIDYLCHOLINE TRANSFER PROTEIN"/>
    <property type="match status" value="1"/>
</dbReference>
<evidence type="ECO:0000256" key="1">
    <source>
        <dbReference type="SAM" id="MobiDB-lite"/>
    </source>
</evidence>
<feature type="region of interest" description="Disordered" evidence="1">
    <location>
        <begin position="18"/>
        <end position="101"/>
    </location>
</feature>